<dbReference type="PANTHER" id="PTHR42743">
    <property type="entry name" value="AMINO-ACID AMINOTRANSFERASE"/>
    <property type="match status" value="1"/>
</dbReference>
<dbReference type="InterPro" id="IPR001544">
    <property type="entry name" value="Aminotrans_IV"/>
</dbReference>
<dbReference type="InterPro" id="IPR043132">
    <property type="entry name" value="BCAT-like_C"/>
</dbReference>
<evidence type="ECO:0000256" key="1">
    <source>
        <dbReference type="ARBA" id="ARBA00009320"/>
    </source>
</evidence>
<dbReference type="Gene3D" id="3.20.10.10">
    <property type="entry name" value="D-amino Acid Aminotransferase, subunit A, domain 2"/>
    <property type="match status" value="1"/>
</dbReference>
<evidence type="ECO:0000313" key="2">
    <source>
        <dbReference type="EMBL" id="CUS57418.1"/>
    </source>
</evidence>
<dbReference type="Gene3D" id="3.30.470.10">
    <property type="match status" value="1"/>
</dbReference>
<sequence>MILSQPSALSDQSELFDLRDRGLLLADGVFDTSLVSDGRVILRDAHLDRLIEGAAALGIDLERKAVVRVMDTAIEDSASGALRITVTRGAGVRGLADDMAASPTLIARVSEYSVSLTPDAVRVHKSTILRNPTSITARYKTLSYTDNIVALRAAVQAGFDEAFFFSPAGHLACASVANVFVQMDGAIFTPPVGDGALPGVMRNWILCRGRVGNCAVSERSISLDDLRSADRVFLTNSLRLFQPVSAFETTMFNAELPAGCAELRAELLTN</sequence>
<dbReference type="SUPFAM" id="SSF56752">
    <property type="entry name" value="D-aminoacid aminotransferase-like PLP-dependent enzymes"/>
    <property type="match status" value="1"/>
</dbReference>
<protein>
    <submittedName>
        <fullName evidence="2">Aminodeoxychorismate lyase</fullName>
        <ecNumber evidence="2">4.1.3.38</ecNumber>
    </submittedName>
</protein>
<dbReference type="EMBL" id="CZQD01000041">
    <property type="protein sequence ID" value="CUS57418.1"/>
    <property type="molecule type" value="Genomic_DNA"/>
</dbReference>
<dbReference type="AlphaFoldDB" id="A0A160U1G5"/>
<dbReference type="InterPro" id="IPR043131">
    <property type="entry name" value="BCAT-like_N"/>
</dbReference>
<dbReference type="PANTHER" id="PTHR42743:SF11">
    <property type="entry name" value="AMINODEOXYCHORISMATE LYASE"/>
    <property type="match status" value="1"/>
</dbReference>
<accession>A0A160U1G5</accession>
<dbReference type="InterPro" id="IPR036038">
    <property type="entry name" value="Aminotransferase-like"/>
</dbReference>
<dbReference type="Pfam" id="PF01063">
    <property type="entry name" value="Aminotran_4"/>
    <property type="match status" value="1"/>
</dbReference>
<organism evidence="2">
    <name type="scientific">hydrothermal vent metagenome</name>
    <dbReference type="NCBI Taxonomy" id="652676"/>
    <lineage>
        <taxon>unclassified sequences</taxon>
        <taxon>metagenomes</taxon>
        <taxon>ecological metagenomes</taxon>
    </lineage>
</organism>
<dbReference type="GO" id="GO:0008696">
    <property type="term" value="F:4-amino-4-deoxychorismate lyase activity"/>
    <property type="evidence" value="ECO:0007669"/>
    <property type="project" value="UniProtKB-EC"/>
</dbReference>
<dbReference type="GO" id="GO:0046394">
    <property type="term" value="P:carboxylic acid biosynthetic process"/>
    <property type="evidence" value="ECO:0007669"/>
    <property type="project" value="UniProtKB-ARBA"/>
</dbReference>
<proteinExistence type="inferred from homology"/>
<name>A0A160U1G5_9ZZZZ</name>
<reference evidence="2" key="1">
    <citation type="submission" date="2015-10" db="EMBL/GenBank/DDBJ databases">
        <authorList>
            <person name="Gilbert D.G."/>
        </authorList>
    </citation>
    <scope>NUCLEOTIDE SEQUENCE</scope>
</reference>
<dbReference type="EC" id="4.1.3.38" evidence="2"/>
<gene>
    <name evidence="2" type="ORF">MGWOODY_Hyp1618</name>
</gene>
<comment type="similarity">
    <text evidence="1">Belongs to the class-IV pyridoxal-phosphate-dependent aminotransferase family.</text>
</comment>
<dbReference type="InterPro" id="IPR050571">
    <property type="entry name" value="Class-IV_PLP-Dep_Aminotrnsfr"/>
</dbReference>
<keyword evidence="2" id="KW-0456">Lyase</keyword>